<keyword evidence="4" id="KW-1185">Reference proteome</keyword>
<evidence type="ECO:0000256" key="1">
    <source>
        <dbReference type="SAM" id="MobiDB-lite"/>
    </source>
</evidence>
<evidence type="ECO:0000313" key="4">
    <source>
        <dbReference type="Proteomes" id="UP000076858"/>
    </source>
</evidence>
<feature type="region of interest" description="Disordered" evidence="1">
    <location>
        <begin position="1"/>
        <end position="33"/>
    </location>
</feature>
<dbReference type="InterPro" id="IPR000120">
    <property type="entry name" value="Amidase"/>
</dbReference>
<dbReference type="InterPro" id="IPR036928">
    <property type="entry name" value="AS_sf"/>
</dbReference>
<dbReference type="EMBL" id="LRGB01009645">
    <property type="protein sequence ID" value="KZS00520.1"/>
    <property type="molecule type" value="Genomic_DNA"/>
</dbReference>
<dbReference type="STRING" id="35525.A0A164HSL1"/>
<keyword evidence="3" id="KW-0808">Transferase</keyword>
<dbReference type="PANTHER" id="PTHR11895">
    <property type="entry name" value="TRANSAMIDASE"/>
    <property type="match status" value="1"/>
</dbReference>
<dbReference type="GO" id="GO:0016740">
    <property type="term" value="F:transferase activity"/>
    <property type="evidence" value="ECO:0007669"/>
    <property type="project" value="UniProtKB-KW"/>
</dbReference>
<dbReference type="SUPFAM" id="SSF75304">
    <property type="entry name" value="Amidase signature (AS) enzymes"/>
    <property type="match status" value="1"/>
</dbReference>
<evidence type="ECO:0000313" key="3">
    <source>
        <dbReference type="EMBL" id="KZS00520.1"/>
    </source>
</evidence>
<accession>A0A164HSL1</accession>
<feature type="domain" description="Amidase" evidence="2">
    <location>
        <begin position="11"/>
        <end position="114"/>
    </location>
</feature>
<dbReference type="Gene3D" id="3.90.1300.10">
    <property type="entry name" value="Amidase signature (AS) domain"/>
    <property type="match status" value="1"/>
</dbReference>
<name>A0A164HSL1_9CRUS</name>
<dbReference type="InterPro" id="IPR023631">
    <property type="entry name" value="Amidase_dom"/>
</dbReference>
<sequence>KTVSTEFATTQAGPTCNPHNTAHTPGGSSSGSAAAVAAGMVPLALGTQTNGSVIRPASYCGVYAYKPSRGLVPRTGVLDQSPSLDEVGVFARNLEDIAWVAEILTGDDGHDAATAR</sequence>
<reference evidence="3 4" key="1">
    <citation type="submission" date="2016-03" db="EMBL/GenBank/DDBJ databases">
        <title>EvidentialGene: Evidence-directed Construction of Genes on Genomes.</title>
        <authorList>
            <person name="Gilbert D.G."/>
            <person name="Choi J.-H."/>
            <person name="Mockaitis K."/>
            <person name="Colbourne J."/>
            <person name="Pfrender M."/>
        </authorList>
    </citation>
    <scope>NUCLEOTIDE SEQUENCE [LARGE SCALE GENOMIC DNA]</scope>
    <source>
        <strain evidence="3 4">Xinb3</strain>
        <tissue evidence="3">Complete organism</tissue>
    </source>
</reference>
<feature type="non-terminal residue" evidence="3">
    <location>
        <position position="116"/>
    </location>
</feature>
<feature type="non-terminal residue" evidence="3">
    <location>
        <position position="1"/>
    </location>
</feature>
<gene>
    <name evidence="3" type="ORF">APZ42_003151</name>
</gene>
<dbReference type="AlphaFoldDB" id="A0A164HSL1"/>
<dbReference type="Pfam" id="PF01425">
    <property type="entry name" value="Amidase"/>
    <property type="match status" value="1"/>
</dbReference>
<proteinExistence type="predicted"/>
<feature type="compositionally biased region" description="Polar residues" evidence="1">
    <location>
        <begin position="1"/>
        <end position="23"/>
    </location>
</feature>
<dbReference type="Proteomes" id="UP000076858">
    <property type="component" value="Unassembled WGS sequence"/>
</dbReference>
<dbReference type="PANTHER" id="PTHR11895:SF151">
    <property type="entry name" value="GLUTAMYL-TRNA(GLN) AMIDOTRANSFERASE SUBUNIT A"/>
    <property type="match status" value="1"/>
</dbReference>
<protein>
    <submittedName>
        <fullName evidence="3">Putative Glutamyl-tRNA amidotransferase subunit A</fullName>
    </submittedName>
</protein>
<organism evidence="3 4">
    <name type="scientific">Daphnia magna</name>
    <dbReference type="NCBI Taxonomy" id="35525"/>
    <lineage>
        <taxon>Eukaryota</taxon>
        <taxon>Metazoa</taxon>
        <taxon>Ecdysozoa</taxon>
        <taxon>Arthropoda</taxon>
        <taxon>Crustacea</taxon>
        <taxon>Branchiopoda</taxon>
        <taxon>Diplostraca</taxon>
        <taxon>Cladocera</taxon>
        <taxon>Anomopoda</taxon>
        <taxon>Daphniidae</taxon>
        <taxon>Daphnia</taxon>
    </lineage>
</organism>
<comment type="caution">
    <text evidence="3">The sequence shown here is derived from an EMBL/GenBank/DDBJ whole genome shotgun (WGS) entry which is preliminary data.</text>
</comment>
<evidence type="ECO:0000259" key="2">
    <source>
        <dbReference type="Pfam" id="PF01425"/>
    </source>
</evidence>